<comment type="function">
    <text evidence="3">Required for the assembly of the mitochondrial membrane respiratory chain NADH dehydrogenase (Complex I). Involved in mid-late stages of complex I assembly.</text>
</comment>
<gene>
    <name evidence="5" type="ORF">BDV25DRAFT_167943</name>
</gene>
<dbReference type="OrthoDB" id="424974at2759"/>
<dbReference type="Pfam" id="PF01266">
    <property type="entry name" value="DAO"/>
    <property type="match status" value="1"/>
</dbReference>
<keyword evidence="6" id="KW-1185">Reference proteome</keyword>
<dbReference type="Gene3D" id="3.50.50.60">
    <property type="entry name" value="FAD/NAD(P)-binding domain"/>
    <property type="match status" value="1"/>
</dbReference>
<sequence>MSTTPTRQHYDVVIIGGATSGSSIAWHLATNPEFKGNVLVVERDPSLAYSATKASNNCMRQQFATAINVQIAQYAAEFVKRYGAEFSPDPRDVPFTPSIRSFGYLYLSDSSEFTDVLRKDRDVQAGLGAGTRILSRADVQRRYPFMYTDDLDGASLNVVDEGAFNAWGMAQWLRRTAQASGAEYIANEVTGIEVDEANDRVRSIQLRTGEQITVDTVVNAAGTRAAPVSEMAGIADLPVEARRRYTYIFSVDDSLPQDLPLTIDPSGVHLRSYGANDYLVGCPPIGPDTAVDVDDFSFAEDIWEEKILPVITRRVVRRFASARVTDSWVGHYEFNTFDQNAIVGPHCTLRNFLFCVGFSGHGSQQAPACGRAVAELIVYGRFRTLDLTVLSYDRIVENRPLTERAVI</sequence>
<evidence type="ECO:0000256" key="1">
    <source>
        <dbReference type="ARBA" id="ARBA00023002"/>
    </source>
</evidence>
<evidence type="ECO:0000256" key="3">
    <source>
        <dbReference type="ARBA" id="ARBA00046185"/>
    </source>
</evidence>
<dbReference type="PANTHER" id="PTHR13847:SF287">
    <property type="entry name" value="FAD-DEPENDENT OXIDOREDUCTASE DOMAIN-CONTAINING PROTEIN 1"/>
    <property type="match status" value="1"/>
</dbReference>
<evidence type="ECO:0000259" key="4">
    <source>
        <dbReference type="Pfam" id="PF01266"/>
    </source>
</evidence>
<evidence type="ECO:0000313" key="6">
    <source>
        <dbReference type="Proteomes" id="UP000325780"/>
    </source>
</evidence>
<dbReference type="InterPro" id="IPR036188">
    <property type="entry name" value="FAD/NAD-bd_sf"/>
</dbReference>
<dbReference type="Gene3D" id="3.30.9.10">
    <property type="entry name" value="D-Amino Acid Oxidase, subunit A, domain 2"/>
    <property type="match status" value="1"/>
</dbReference>
<accession>A0A5N6TSJ1</accession>
<dbReference type="SUPFAM" id="SSF51905">
    <property type="entry name" value="FAD/NAD(P)-binding domain"/>
    <property type="match status" value="1"/>
</dbReference>
<name>A0A5N6TSJ1_ASPAV</name>
<proteinExistence type="predicted"/>
<dbReference type="InterPro" id="IPR006076">
    <property type="entry name" value="FAD-dep_OxRdtase"/>
</dbReference>
<dbReference type="GO" id="GO:0005739">
    <property type="term" value="C:mitochondrion"/>
    <property type="evidence" value="ECO:0007669"/>
    <property type="project" value="GOC"/>
</dbReference>
<dbReference type="GO" id="GO:0016491">
    <property type="term" value="F:oxidoreductase activity"/>
    <property type="evidence" value="ECO:0007669"/>
    <property type="project" value="UniProtKB-KW"/>
</dbReference>
<organism evidence="5 6">
    <name type="scientific">Aspergillus avenaceus</name>
    <dbReference type="NCBI Taxonomy" id="36643"/>
    <lineage>
        <taxon>Eukaryota</taxon>
        <taxon>Fungi</taxon>
        <taxon>Dikarya</taxon>
        <taxon>Ascomycota</taxon>
        <taxon>Pezizomycotina</taxon>
        <taxon>Eurotiomycetes</taxon>
        <taxon>Eurotiomycetidae</taxon>
        <taxon>Eurotiales</taxon>
        <taxon>Aspergillaceae</taxon>
        <taxon>Aspergillus</taxon>
        <taxon>Aspergillus subgen. Circumdati</taxon>
    </lineage>
</organism>
<dbReference type="AlphaFoldDB" id="A0A5N6TSJ1"/>
<keyword evidence="1" id="KW-0560">Oxidoreductase</keyword>
<reference evidence="5 6" key="1">
    <citation type="submission" date="2019-04" db="EMBL/GenBank/DDBJ databases">
        <title>Friends and foes A comparative genomics study of 23 Aspergillus species from section Flavi.</title>
        <authorList>
            <consortium name="DOE Joint Genome Institute"/>
            <person name="Kjaerbolling I."/>
            <person name="Vesth T."/>
            <person name="Frisvad J.C."/>
            <person name="Nybo J.L."/>
            <person name="Theobald S."/>
            <person name="Kildgaard S."/>
            <person name="Isbrandt T."/>
            <person name="Kuo A."/>
            <person name="Sato A."/>
            <person name="Lyhne E.K."/>
            <person name="Kogle M.E."/>
            <person name="Wiebenga A."/>
            <person name="Kun R.S."/>
            <person name="Lubbers R.J."/>
            <person name="Makela M.R."/>
            <person name="Barry K."/>
            <person name="Chovatia M."/>
            <person name="Clum A."/>
            <person name="Daum C."/>
            <person name="Haridas S."/>
            <person name="He G."/>
            <person name="LaButti K."/>
            <person name="Lipzen A."/>
            <person name="Mondo S."/>
            <person name="Riley R."/>
            <person name="Salamov A."/>
            <person name="Simmons B.A."/>
            <person name="Magnuson J.K."/>
            <person name="Henrissat B."/>
            <person name="Mortensen U.H."/>
            <person name="Larsen T.O."/>
            <person name="Devries R.P."/>
            <person name="Grigoriev I.V."/>
            <person name="Machida M."/>
            <person name="Baker S.E."/>
            <person name="Andersen M.R."/>
        </authorList>
    </citation>
    <scope>NUCLEOTIDE SEQUENCE [LARGE SCALE GENOMIC DNA]</scope>
    <source>
        <strain evidence="5 6">IBT 18842</strain>
    </source>
</reference>
<evidence type="ECO:0000256" key="2">
    <source>
        <dbReference type="ARBA" id="ARBA00039785"/>
    </source>
</evidence>
<protein>
    <recommendedName>
        <fullName evidence="2">FAD-dependent oxidoreductase domain-containing protein 1</fullName>
    </recommendedName>
</protein>
<dbReference type="PANTHER" id="PTHR13847">
    <property type="entry name" value="SARCOSINE DEHYDROGENASE-RELATED"/>
    <property type="match status" value="1"/>
</dbReference>
<evidence type="ECO:0000313" key="5">
    <source>
        <dbReference type="EMBL" id="KAE8149270.1"/>
    </source>
</evidence>
<dbReference type="EMBL" id="ML742129">
    <property type="protein sequence ID" value="KAE8149270.1"/>
    <property type="molecule type" value="Genomic_DNA"/>
</dbReference>
<feature type="domain" description="FAD dependent oxidoreductase" evidence="4">
    <location>
        <begin position="11"/>
        <end position="376"/>
    </location>
</feature>
<dbReference type="Proteomes" id="UP000325780">
    <property type="component" value="Unassembled WGS sequence"/>
</dbReference>
<dbReference type="GO" id="GO:0032981">
    <property type="term" value="P:mitochondrial respiratory chain complex I assembly"/>
    <property type="evidence" value="ECO:0007669"/>
    <property type="project" value="TreeGrafter"/>
</dbReference>